<proteinExistence type="inferred from homology"/>
<dbReference type="Proteomes" id="UP000295433">
    <property type="component" value="Unassembled WGS sequence"/>
</dbReference>
<comment type="similarity">
    <text evidence="1">Belongs to the LamB/PxpA family.</text>
</comment>
<dbReference type="OrthoDB" id="9773478at2"/>
<dbReference type="GO" id="GO:0017168">
    <property type="term" value="F:5-oxoprolinase (ATP-hydrolyzing) activity"/>
    <property type="evidence" value="ECO:0007669"/>
    <property type="project" value="UniProtKB-UniRule"/>
</dbReference>
<name>A0A4R3VUI8_9GAMM</name>
<dbReference type="InterPro" id="IPR011330">
    <property type="entry name" value="Glyco_hydro/deAcase_b/a-brl"/>
</dbReference>
<dbReference type="RefSeq" id="WP_132452914.1">
    <property type="nucleotide sequence ID" value="NZ_JAWIZJ010000001.1"/>
</dbReference>
<dbReference type="SUPFAM" id="SSF88713">
    <property type="entry name" value="Glycoside hydrolase/deacetylase"/>
    <property type="match status" value="1"/>
</dbReference>
<dbReference type="NCBIfam" id="NF003816">
    <property type="entry name" value="PRK05406.1-5"/>
    <property type="match status" value="1"/>
</dbReference>
<dbReference type="GO" id="GO:0005975">
    <property type="term" value="P:carbohydrate metabolic process"/>
    <property type="evidence" value="ECO:0007669"/>
    <property type="project" value="InterPro"/>
</dbReference>
<keyword evidence="3" id="KW-1185">Reference proteome</keyword>
<comment type="subunit">
    <text evidence="1">Forms a complex composed of PxpA, PxpB and PxpC.</text>
</comment>
<reference evidence="2 3" key="1">
    <citation type="submission" date="2019-03" db="EMBL/GenBank/DDBJ databases">
        <title>Genomic Encyclopedia of Type Strains, Phase IV (KMG-IV): sequencing the most valuable type-strain genomes for metagenomic binning, comparative biology and taxonomic classification.</title>
        <authorList>
            <person name="Goeker M."/>
        </authorList>
    </citation>
    <scope>NUCLEOTIDE SEQUENCE [LARGE SCALE GENOMIC DNA]</scope>
    <source>
        <strain evidence="2 3">DSM 16730</strain>
    </source>
</reference>
<organism evidence="2 3">
    <name type="scientific">Samsonia erythrinae</name>
    <dbReference type="NCBI Taxonomy" id="160434"/>
    <lineage>
        <taxon>Bacteria</taxon>
        <taxon>Pseudomonadati</taxon>
        <taxon>Pseudomonadota</taxon>
        <taxon>Gammaproteobacteria</taxon>
        <taxon>Enterobacterales</taxon>
        <taxon>Pectobacteriaceae</taxon>
        <taxon>Samsonia</taxon>
    </lineage>
</organism>
<dbReference type="AlphaFoldDB" id="A0A4R3VUI8"/>
<comment type="caution">
    <text evidence="2">The sequence shown here is derived from an EMBL/GenBank/DDBJ whole genome shotgun (WGS) entry which is preliminary data.</text>
</comment>
<dbReference type="PANTHER" id="PTHR30292">
    <property type="entry name" value="UNCHARACTERIZED PROTEIN YBGL-RELATED"/>
    <property type="match status" value="1"/>
</dbReference>
<dbReference type="Pfam" id="PF03746">
    <property type="entry name" value="LamB_YcsF"/>
    <property type="match status" value="1"/>
</dbReference>
<dbReference type="EC" id="3.5.2.9" evidence="1"/>
<comment type="catalytic activity">
    <reaction evidence="1">
        <text>5-oxo-L-proline + ATP + 2 H2O = L-glutamate + ADP + phosphate + H(+)</text>
        <dbReference type="Rhea" id="RHEA:10348"/>
        <dbReference type="ChEBI" id="CHEBI:15377"/>
        <dbReference type="ChEBI" id="CHEBI:15378"/>
        <dbReference type="ChEBI" id="CHEBI:29985"/>
        <dbReference type="ChEBI" id="CHEBI:30616"/>
        <dbReference type="ChEBI" id="CHEBI:43474"/>
        <dbReference type="ChEBI" id="CHEBI:58402"/>
        <dbReference type="ChEBI" id="CHEBI:456216"/>
        <dbReference type="EC" id="3.5.2.9"/>
    </reaction>
</comment>
<comment type="function">
    <text evidence="1">Catalyzes the cleavage of 5-oxoproline to form L-glutamate coupled to the hydrolysis of ATP to ADP and inorganic phosphate.</text>
</comment>
<dbReference type="InterPro" id="IPR005501">
    <property type="entry name" value="LamB/YcsF/PxpA-like"/>
</dbReference>
<evidence type="ECO:0000256" key="1">
    <source>
        <dbReference type="HAMAP-Rule" id="MF_00691"/>
    </source>
</evidence>
<dbReference type="HAMAP" id="MF_00691">
    <property type="entry name" value="PxpA"/>
    <property type="match status" value="1"/>
</dbReference>
<keyword evidence="1" id="KW-0067">ATP-binding</keyword>
<dbReference type="NCBIfam" id="NF003814">
    <property type="entry name" value="PRK05406.1-3"/>
    <property type="match status" value="1"/>
</dbReference>
<evidence type="ECO:0000313" key="3">
    <source>
        <dbReference type="Proteomes" id="UP000295433"/>
    </source>
</evidence>
<dbReference type="Gene3D" id="3.20.20.370">
    <property type="entry name" value="Glycoside hydrolase/deacetylase"/>
    <property type="match status" value="1"/>
</dbReference>
<dbReference type="GO" id="GO:0005524">
    <property type="term" value="F:ATP binding"/>
    <property type="evidence" value="ECO:0007669"/>
    <property type="project" value="UniProtKB-UniRule"/>
</dbReference>
<protein>
    <recommendedName>
        <fullName evidence="1">5-oxoprolinase subunit A</fullName>
        <shortName evidence="1">5-OPase subunit A</shortName>
        <ecNumber evidence="1">3.5.2.9</ecNumber>
    </recommendedName>
    <alternativeName>
        <fullName evidence="1">5-oxoprolinase (ATP-hydrolyzing) subunit A</fullName>
    </alternativeName>
</protein>
<dbReference type="EMBL" id="SMBY01000001">
    <property type="protein sequence ID" value="TCV08997.1"/>
    <property type="molecule type" value="Genomic_DNA"/>
</dbReference>
<gene>
    <name evidence="1" type="primary">pxpA</name>
    <name evidence="2" type="ORF">EDC54_101520</name>
</gene>
<evidence type="ECO:0000313" key="2">
    <source>
        <dbReference type="EMBL" id="TCV08997.1"/>
    </source>
</evidence>
<dbReference type="CDD" id="cd10787">
    <property type="entry name" value="LamB_YcsF_like"/>
    <property type="match status" value="1"/>
</dbReference>
<keyword evidence="1" id="KW-0547">Nucleotide-binding</keyword>
<dbReference type="PANTHER" id="PTHR30292:SF0">
    <property type="entry name" value="5-OXOPROLINASE SUBUNIT A"/>
    <property type="match status" value="1"/>
</dbReference>
<keyword evidence="1" id="KW-0378">Hydrolase</keyword>
<sequence>MKIDVNSDMGEGFGVYQLCDDAALMNIVSSANIACGFHAGDPAIITRMVRLAKARGVGIGAHPGLPDRQGFGRKEMAFSDEEIVQQVIYQLGALSAIARAEGTHVAHLSFHAAMGNRINRDDALALQVMQAVARIDPRLIIFCQPDTIIERAAQAAALPTLTLFLADRAYDDDGQLVPRGIAGSLIQEEAAVRARVRQFLQQGTVTTFHGNTLPVRARSILVHSDTPGSLALAARVRSEIEACGATVASATEVLAQ</sequence>
<accession>A0A4R3VUI8</accession>